<dbReference type="InterPro" id="IPR029044">
    <property type="entry name" value="Nucleotide-diphossugar_trans"/>
</dbReference>
<dbReference type="EMBL" id="UINC01028174">
    <property type="protein sequence ID" value="SVB08693.1"/>
    <property type="molecule type" value="Genomic_DNA"/>
</dbReference>
<dbReference type="PANTHER" id="PTHR22916:SF3">
    <property type="entry name" value="UDP-GLCNAC:BETAGAL BETA-1,3-N-ACETYLGLUCOSAMINYLTRANSFERASE-LIKE PROTEIN 1"/>
    <property type="match status" value="1"/>
</dbReference>
<organism evidence="2">
    <name type="scientific">marine metagenome</name>
    <dbReference type="NCBI Taxonomy" id="408172"/>
    <lineage>
        <taxon>unclassified sequences</taxon>
        <taxon>metagenomes</taxon>
        <taxon>ecological metagenomes</taxon>
    </lineage>
</organism>
<feature type="domain" description="Glycosyltransferase 2-like" evidence="1">
    <location>
        <begin position="3"/>
        <end position="124"/>
    </location>
</feature>
<dbReference type="InterPro" id="IPR001173">
    <property type="entry name" value="Glyco_trans_2-like"/>
</dbReference>
<evidence type="ECO:0000313" key="2">
    <source>
        <dbReference type="EMBL" id="SVB08693.1"/>
    </source>
</evidence>
<evidence type="ECO:0000259" key="1">
    <source>
        <dbReference type="Pfam" id="PF00535"/>
    </source>
</evidence>
<accession>A0A382B5Y9</accession>
<dbReference type="PANTHER" id="PTHR22916">
    <property type="entry name" value="GLYCOSYLTRANSFERASE"/>
    <property type="match status" value="1"/>
</dbReference>
<dbReference type="AlphaFoldDB" id="A0A382B5Y9"/>
<name>A0A382B5Y9_9ZZZZ</name>
<sequence length="289" mass="34469">MNCYNGEKFLHEALDSIINQTYKNWELIFWDNQSTDNSSFIVQSYKDHRIKYFYSKKHTLLYEARNMAIEKSEGEYLAFLDVDDYWDSTKLEKQMNVFYQTPEVAIVYSNYFFKNEIKKTCKKSFRKKLPEGMIVDKLLRKYVMGLLTIVINRRLIDEHENIFDTRLHIIGDFDMAIKISANWKVSCVQQPLATYRWHGGNESISHQDLTIKELERWSIEMMKCPEISNNRGFHKLLNQIKYMKAMLLLKKGDTLTAFNYFLKLPFGMEKLKLLISFMLPQKINQLLRI</sequence>
<dbReference type="SUPFAM" id="SSF53448">
    <property type="entry name" value="Nucleotide-diphospho-sugar transferases"/>
    <property type="match status" value="1"/>
</dbReference>
<reference evidence="2" key="1">
    <citation type="submission" date="2018-05" db="EMBL/GenBank/DDBJ databases">
        <authorList>
            <person name="Lanie J.A."/>
            <person name="Ng W.-L."/>
            <person name="Kazmierczak K.M."/>
            <person name="Andrzejewski T.M."/>
            <person name="Davidsen T.M."/>
            <person name="Wayne K.J."/>
            <person name="Tettelin H."/>
            <person name="Glass J.I."/>
            <person name="Rusch D."/>
            <person name="Podicherti R."/>
            <person name="Tsui H.-C.T."/>
            <person name="Winkler M.E."/>
        </authorList>
    </citation>
    <scope>NUCLEOTIDE SEQUENCE</scope>
</reference>
<protein>
    <recommendedName>
        <fullName evidence="1">Glycosyltransferase 2-like domain-containing protein</fullName>
    </recommendedName>
</protein>
<dbReference type="Gene3D" id="3.90.550.10">
    <property type="entry name" value="Spore Coat Polysaccharide Biosynthesis Protein SpsA, Chain A"/>
    <property type="match status" value="1"/>
</dbReference>
<dbReference type="GO" id="GO:0016758">
    <property type="term" value="F:hexosyltransferase activity"/>
    <property type="evidence" value="ECO:0007669"/>
    <property type="project" value="UniProtKB-ARBA"/>
</dbReference>
<gene>
    <name evidence="2" type="ORF">METZ01_LOCUS161547</name>
</gene>
<proteinExistence type="predicted"/>
<dbReference type="Pfam" id="PF00535">
    <property type="entry name" value="Glycos_transf_2"/>
    <property type="match status" value="1"/>
</dbReference>